<dbReference type="NCBIfam" id="NF011775">
    <property type="entry name" value="PRK15238.1"/>
    <property type="match status" value="1"/>
</dbReference>
<evidence type="ECO:0000313" key="9">
    <source>
        <dbReference type="Proteomes" id="UP000286974"/>
    </source>
</evidence>
<evidence type="ECO:0000256" key="4">
    <source>
        <dbReference type="ARBA" id="ARBA00022692"/>
    </source>
</evidence>
<keyword evidence="4 7" id="KW-0812">Transmembrane</keyword>
<evidence type="ECO:0000256" key="1">
    <source>
        <dbReference type="ARBA" id="ARBA00004651"/>
    </source>
</evidence>
<organism evidence="8 9">
    <name type="scientific">Lentilactobacillus kosonis</name>
    <dbReference type="NCBI Taxonomy" id="2810561"/>
    <lineage>
        <taxon>Bacteria</taxon>
        <taxon>Bacillati</taxon>
        <taxon>Bacillota</taxon>
        <taxon>Bacilli</taxon>
        <taxon>Lactobacillales</taxon>
        <taxon>Lactobacillaceae</taxon>
        <taxon>Lentilactobacillus</taxon>
    </lineage>
</organism>
<dbReference type="InterPro" id="IPR050367">
    <property type="entry name" value="APC_superfamily"/>
</dbReference>
<feature type="transmembrane region" description="Helical" evidence="7">
    <location>
        <begin position="206"/>
        <end position="225"/>
    </location>
</feature>
<dbReference type="Pfam" id="PF13520">
    <property type="entry name" value="AA_permease_2"/>
    <property type="match status" value="1"/>
</dbReference>
<dbReference type="STRING" id="1138822.PL11_004800"/>
<feature type="transmembrane region" description="Helical" evidence="7">
    <location>
        <begin position="127"/>
        <end position="149"/>
    </location>
</feature>
<dbReference type="Gene3D" id="1.20.1740.10">
    <property type="entry name" value="Amino acid/polyamine transporter I"/>
    <property type="match status" value="1"/>
</dbReference>
<dbReference type="EMBL" id="BEXA01000003">
    <property type="protein sequence ID" value="GAY73685.1"/>
    <property type="molecule type" value="Genomic_DNA"/>
</dbReference>
<feature type="transmembrane region" description="Helical" evidence="7">
    <location>
        <begin position="285"/>
        <end position="303"/>
    </location>
</feature>
<evidence type="ECO:0000256" key="7">
    <source>
        <dbReference type="SAM" id="Phobius"/>
    </source>
</evidence>
<keyword evidence="6 7" id="KW-0472">Membrane</keyword>
<feature type="transmembrane region" description="Helical" evidence="7">
    <location>
        <begin position="38"/>
        <end position="61"/>
    </location>
</feature>
<protein>
    <submittedName>
        <fullName evidence="8">Putative amino acid permease</fullName>
    </submittedName>
</protein>
<sequence>MAQSKKLKTVSLILMIFTTIYGFANTTVAFDQMGYSSIIWYILAAILFFLPSGLMFAEYGSAFKEAKGGIYSWLAGSIGEEWAFIGTFIWLSSWIIWMMSTASKVWIPFSTFLFGSDKTQTWSFMGFNATETVGILAIVWIVVVTLFAVHGIDSISKVASIGGVFVMILTGVFVVLSLLALFLNGGHLAEPINGISSFVKSPNPEFQSNSAVLSFVVYAIFAYAGSESMGGITDQLDKPEKTFPRGIIISTVVITFTYSISIFLWGITTNWDKVLGTKGTNLGNITYVLMNNLGVYIGQAFHLSNQTSLLFGTSLARLAGLSMFMAYLGSFFVLIYSPLKSFIMGSNKDFCRK</sequence>
<evidence type="ECO:0000313" key="8">
    <source>
        <dbReference type="EMBL" id="GAY73685.1"/>
    </source>
</evidence>
<reference evidence="8 9" key="1">
    <citation type="submission" date="2017-11" db="EMBL/GenBank/DDBJ databases">
        <title>Draft Genome Sequence of Lactobacillus curieae NBRC 111893 isolated from Koso, a Japanese sugar-Vegetable Fermented Beverage.</title>
        <authorList>
            <person name="Chiou T.Y."/>
            <person name="Oshima K."/>
            <person name="Suda W."/>
            <person name="Hattori M."/>
            <person name="Takahashi T."/>
        </authorList>
    </citation>
    <scope>NUCLEOTIDE SEQUENCE [LARGE SCALE GENOMIC DNA]</scope>
    <source>
        <strain evidence="8 9">NBRC111893</strain>
    </source>
</reference>
<dbReference type="PANTHER" id="PTHR42770:SF15">
    <property type="entry name" value="GLUTAMATE_GAMMA-AMINOBUTYRATE ANTIPORTER-RELATED"/>
    <property type="match status" value="1"/>
</dbReference>
<keyword evidence="2" id="KW-0813">Transport</keyword>
<gene>
    <name evidence="8" type="ORF">NBRC111893_1831</name>
</gene>
<feature type="transmembrane region" description="Helical" evidence="7">
    <location>
        <begin position="315"/>
        <end position="336"/>
    </location>
</feature>
<name>A0A401FMS6_9LACO</name>
<dbReference type="InterPro" id="IPR002293">
    <property type="entry name" value="AA/rel_permease1"/>
</dbReference>
<feature type="transmembrane region" description="Helical" evidence="7">
    <location>
        <begin position="161"/>
        <end position="183"/>
    </location>
</feature>
<comment type="subcellular location">
    <subcellularLocation>
        <location evidence="1">Cell membrane</location>
        <topology evidence="1">Multi-pass membrane protein</topology>
    </subcellularLocation>
</comment>
<proteinExistence type="predicted"/>
<keyword evidence="5 7" id="KW-1133">Transmembrane helix</keyword>
<dbReference type="GO" id="GO:0022857">
    <property type="term" value="F:transmembrane transporter activity"/>
    <property type="evidence" value="ECO:0007669"/>
    <property type="project" value="InterPro"/>
</dbReference>
<accession>A0A401FMS6</accession>
<feature type="transmembrane region" description="Helical" evidence="7">
    <location>
        <begin position="82"/>
        <end position="107"/>
    </location>
</feature>
<dbReference type="PANTHER" id="PTHR42770">
    <property type="entry name" value="AMINO ACID TRANSPORTER-RELATED"/>
    <property type="match status" value="1"/>
</dbReference>
<keyword evidence="9" id="KW-1185">Reference proteome</keyword>
<dbReference type="GO" id="GO:0005886">
    <property type="term" value="C:plasma membrane"/>
    <property type="evidence" value="ECO:0007669"/>
    <property type="project" value="UniProtKB-SubCell"/>
</dbReference>
<feature type="transmembrane region" description="Helical" evidence="7">
    <location>
        <begin position="12"/>
        <end position="32"/>
    </location>
</feature>
<feature type="transmembrane region" description="Helical" evidence="7">
    <location>
        <begin position="246"/>
        <end position="265"/>
    </location>
</feature>
<dbReference type="Proteomes" id="UP000286974">
    <property type="component" value="Unassembled WGS sequence"/>
</dbReference>
<evidence type="ECO:0000256" key="6">
    <source>
        <dbReference type="ARBA" id="ARBA00023136"/>
    </source>
</evidence>
<dbReference type="AlphaFoldDB" id="A0A401FMS6"/>
<evidence type="ECO:0000256" key="5">
    <source>
        <dbReference type="ARBA" id="ARBA00022989"/>
    </source>
</evidence>
<dbReference type="PIRSF" id="PIRSF006060">
    <property type="entry name" value="AA_transporter"/>
    <property type="match status" value="1"/>
</dbReference>
<evidence type="ECO:0000256" key="3">
    <source>
        <dbReference type="ARBA" id="ARBA00022475"/>
    </source>
</evidence>
<keyword evidence="3" id="KW-1003">Cell membrane</keyword>
<evidence type="ECO:0000256" key="2">
    <source>
        <dbReference type="ARBA" id="ARBA00022448"/>
    </source>
</evidence>
<comment type="caution">
    <text evidence="8">The sequence shown here is derived from an EMBL/GenBank/DDBJ whole genome shotgun (WGS) entry which is preliminary data.</text>
</comment>